<organism evidence="1">
    <name type="scientific">marine sediment metagenome</name>
    <dbReference type="NCBI Taxonomy" id="412755"/>
    <lineage>
        <taxon>unclassified sequences</taxon>
        <taxon>metagenomes</taxon>
        <taxon>ecological metagenomes</taxon>
    </lineage>
</organism>
<dbReference type="Gene3D" id="3.40.1380.20">
    <property type="entry name" value="Pyruvate kinase, C-terminal domain"/>
    <property type="match status" value="1"/>
</dbReference>
<proteinExistence type="predicted"/>
<dbReference type="EMBL" id="BART01008970">
    <property type="protein sequence ID" value="GAG60689.1"/>
    <property type="molecule type" value="Genomic_DNA"/>
</dbReference>
<dbReference type="InterPro" id="IPR036918">
    <property type="entry name" value="Pyrv_Knase_C_sf"/>
</dbReference>
<sequence>LEIAKKYADQLNIKDIVLASTKGTVAEKAIEVFNPEDYNVVIITHAYYFVNSKLRQEFPEDKIEILKKKGLKFHCGTHAMSGIERGVRLKKEAWIFVDLLAKMLGFHFSQGIKVCIEIASTVCDSGLIPDLDRDIICVAGTGRGADTVCLIKPAPTSEFKNLRVKIN</sequence>
<gene>
    <name evidence="1" type="ORF">S01H4_20018</name>
</gene>
<feature type="non-terminal residue" evidence="1">
    <location>
        <position position="1"/>
    </location>
</feature>
<reference evidence="1" key="1">
    <citation type="journal article" date="2014" name="Front. Microbiol.">
        <title>High frequency of phylogenetically diverse reductive dehalogenase-homologous genes in deep subseafloor sedimentary metagenomes.</title>
        <authorList>
            <person name="Kawai M."/>
            <person name="Futagami T."/>
            <person name="Toyoda A."/>
            <person name="Takaki Y."/>
            <person name="Nishi S."/>
            <person name="Hori S."/>
            <person name="Arai W."/>
            <person name="Tsubouchi T."/>
            <person name="Morono Y."/>
            <person name="Uchiyama I."/>
            <person name="Ito T."/>
            <person name="Fujiyama A."/>
            <person name="Inagaki F."/>
            <person name="Takami H."/>
        </authorList>
    </citation>
    <scope>NUCLEOTIDE SEQUENCE</scope>
    <source>
        <strain evidence="1">Expedition CK06-06</strain>
    </source>
</reference>
<protein>
    <submittedName>
        <fullName evidence="1">Uncharacterized protein</fullName>
    </submittedName>
</protein>
<accession>X0YVD8</accession>
<comment type="caution">
    <text evidence="1">The sequence shown here is derived from an EMBL/GenBank/DDBJ whole genome shotgun (WGS) entry which is preliminary data.</text>
</comment>
<dbReference type="AlphaFoldDB" id="X0YVD8"/>
<evidence type="ECO:0000313" key="1">
    <source>
        <dbReference type="EMBL" id="GAG60689.1"/>
    </source>
</evidence>
<name>X0YVD8_9ZZZZ</name>
<dbReference type="SUPFAM" id="SSF52935">
    <property type="entry name" value="PK C-terminal domain-like"/>
    <property type="match status" value="1"/>
</dbReference>